<protein>
    <submittedName>
        <fullName evidence="2">Beta-carotene 15,15'-monooxygenase</fullName>
    </submittedName>
</protein>
<evidence type="ECO:0000313" key="3">
    <source>
        <dbReference type="Proteomes" id="UP000247744"/>
    </source>
</evidence>
<reference evidence="2 3" key="1">
    <citation type="submission" date="2018-05" db="EMBL/GenBank/DDBJ databases">
        <title>Reference genomes for bee gut microbiota database.</title>
        <authorList>
            <person name="Ellegaard K.M."/>
        </authorList>
    </citation>
    <scope>NUCLEOTIDE SEQUENCE [LARGE SCALE GENOMIC DNA]</scope>
    <source>
        <strain evidence="2 3">ESL0200</strain>
    </source>
</reference>
<keyword evidence="2" id="KW-0503">Monooxygenase</keyword>
<keyword evidence="2" id="KW-0560">Oxidoreductase</keyword>
<sequence>MEFLSPDSKLMRGLSDLVDAIWINVLMLITSIPIITIGAALTAAQLASRRSLQGQGKVTVNYFRAFKENFLQSTLLWLVFGPLLAILVASWIFLQITPLLIPKFGLSIVWIVAFDWVWPLQAKFANSVGRTLFNSLVFGFAYLGETIAMMLIDVVYFGLVAASWLFMPQGLILLLILGFGLITMLHVPLTEKVLVKYEQA</sequence>
<dbReference type="RefSeq" id="WP_110451542.1">
    <property type="nucleotide sequence ID" value="NZ_QGLL01000001.1"/>
</dbReference>
<dbReference type="Proteomes" id="UP000247744">
    <property type="component" value="Unassembled WGS sequence"/>
</dbReference>
<dbReference type="Pfam" id="PF04854">
    <property type="entry name" value="DUF624"/>
    <property type="match status" value="1"/>
</dbReference>
<gene>
    <name evidence="2" type="ORF">DKK75_00635</name>
</gene>
<feature type="transmembrane region" description="Helical" evidence="1">
    <location>
        <begin position="20"/>
        <end position="44"/>
    </location>
</feature>
<comment type="caution">
    <text evidence="2">The sequence shown here is derived from an EMBL/GenBank/DDBJ whole genome shotgun (WGS) entry which is preliminary data.</text>
</comment>
<keyword evidence="1" id="KW-0472">Membrane</keyword>
<evidence type="ECO:0000256" key="1">
    <source>
        <dbReference type="SAM" id="Phobius"/>
    </source>
</evidence>
<dbReference type="OrthoDB" id="7948871at2"/>
<feature type="transmembrane region" description="Helical" evidence="1">
    <location>
        <begin position="74"/>
        <end position="94"/>
    </location>
</feature>
<keyword evidence="1" id="KW-1133">Transmembrane helix</keyword>
<proteinExistence type="predicted"/>
<dbReference type="GO" id="GO:0004497">
    <property type="term" value="F:monooxygenase activity"/>
    <property type="evidence" value="ECO:0007669"/>
    <property type="project" value="UniProtKB-KW"/>
</dbReference>
<dbReference type="AlphaFoldDB" id="A0A318MC09"/>
<feature type="transmembrane region" description="Helical" evidence="1">
    <location>
        <begin position="132"/>
        <end position="159"/>
    </location>
</feature>
<name>A0A318MC09_9BIFI</name>
<dbReference type="EMBL" id="QGLL01000001">
    <property type="protein sequence ID" value="PXY85717.1"/>
    <property type="molecule type" value="Genomic_DNA"/>
</dbReference>
<feature type="transmembrane region" description="Helical" evidence="1">
    <location>
        <begin position="165"/>
        <end position="187"/>
    </location>
</feature>
<dbReference type="InterPro" id="IPR006938">
    <property type="entry name" value="DUF624"/>
</dbReference>
<organism evidence="2 3">
    <name type="scientific">Bifidobacterium asteroides</name>
    <dbReference type="NCBI Taxonomy" id="1684"/>
    <lineage>
        <taxon>Bacteria</taxon>
        <taxon>Bacillati</taxon>
        <taxon>Actinomycetota</taxon>
        <taxon>Actinomycetes</taxon>
        <taxon>Bifidobacteriales</taxon>
        <taxon>Bifidobacteriaceae</taxon>
        <taxon>Bifidobacterium</taxon>
    </lineage>
</organism>
<feature type="transmembrane region" description="Helical" evidence="1">
    <location>
        <begin position="100"/>
        <end position="120"/>
    </location>
</feature>
<accession>A0A318MC09</accession>
<evidence type="ECO:0000313" key="2">
    <source>
        <dbReference type="EMBL" id="PXY85717.1"/>
    </source>
</evidence>
<keyword evidence="1" id="KW-0812">Transmembrane</keyword>